<keyword evidence="10 11" id="KW-0413">Isomerase</keyword>
<keyword evidence="5 11" id="KW-0378">Hydrolase</keyword>
<evidence type="ECO:0000259" key="13">
    <source>
        <dbReference type="PROSITE" id="PS51194"/>
    </source>
</evidence>
<feature type="binding site" evidence="11">
    <location>
        <position position="539"/>
    </location>
    <ligand>
        <name>Zn(2+)</name>
        <dbReference type="ChEBI" id="CHEBI:29105"/>
        <label>2</label>
    </ligand>
</feature>
<feature type="binding site" evidence="11">
    <location>
        <position position="555"/>
    </location>
    <ligand>
        <name>Zn(2+)</name>
        <dbReference type="ChEBI" id="CHEBI:29105"/>
        <label>1</label>
    </ligand>
</feature>
<comment type="subunit">
    <text evidence="11">Component of the replication restart primosome.</text>
</comment>
<comment type="function">
    <text evidence="11">Initiates the restart of stalled replication forks, which reloads the replicative helicase on sites other than the origin of replication. Recognizes and binds to abandoned replication forks and remodels them to uncover a helicase loading site. Promotes assembly of the primosome at these replication forks.</text>
</comment>
<keyword evidence="1 11" id="KW-0639">Primosome</keyword>
<evidence type="ECO:0000256" key="7">
    <source>
        <dbReference type="ARBA" id="ARBA00022833"/>
    </source>
</evidence>
<keyword evidence="2 11" id="KW-0235">DNA replication</keyword>
<feature type="binding site" evidence="11">
    <location>
        <position position="515"/>
    </location>
    <ligand>
        <name>Zn(2+)</name>
        <dbReference type="ChEBI" id="CHEBI:29105"/>
        <label>1</label>
    </ligand>
</feature>
<dbReference type="RefSeq" id="WP_249097233.1">
    <property type="nucleotide sequence ID" value="NZ_JAMAST010000002.1"/>
</dbReference>
<feature type="binding site" evidence="11">
    <location>
        <position position="542"/>
    </location>
    <ligand>
        <name>Zn(2+)</name>
        <dbReference type="ChEBI" id="CHEBI:29105"/>
        <label>2</label>
    </ligand>
</feature>
<evidence type="ECO:0000313" key="14">
    <source>
        <dbReference type="EMBL" id="MCL1630910.1"/>
    </source>
</evidence>
<dbReference type="NCBIfam" id="TIGR00595">
    <property type="entry name" value="priA"/>
    <property type="match status" value="1"/>
</dbReference>
<name>A0ABT0M997_9BACL</name>
<dbReference type="Gene3D" id="3.40.50.300">
    <property type="entry name" value="P-loop containing nucleotide triphosphate hydrolases"/>
    <property type="match status" value="2"/>
</dbReference>
<dbReference type="InterPro" id="IPR041222">
    <property type="entry name" value="PriA_3primeBD"/>
</dbReference>
<comment type="catalytic activity">
    <reaction evidence="11">
        <text>ATP + H2O = ADP + phosphate + H(+)</text>
        <dbReference type="Rhea" id="RHEA:13065"/>
        <dbReference type="ChEBI" id="CHEBI:15377"/>
        <dbReference type="ChEBI" id="CHEBI:15378"/>
        <dbReference type="ChEBI" id="CHEBI:30616"/>
        <dbReference type="ChEBI" id="CHEBI:43474"/>
        <dbReference type="ChEBI" id="CHEBI:456216"/>
        <dbReference type="EC" id="5.6.2.4"/>
    </reaction>
</comment>
<gene>
    <name evidence="11 14" type="primary">priA</name>
    <name evidence="14" type="ORF">M3N64_02995</name>
</gene>
<dbReference type="Gene3D" id="3.40.1440.60">
    <property type="entry name" value="PriA, 3(prime) DNA-binding domain"/>
    <property type="match status" value="1"/>
</dbReference>
<comment type="similarity">
    <text evidence="11">Belongs to the helicase family. PriA subfamily.</text>
</comment>
<evidence type="ECO:0000313" key="15">
    <source>
        <dbReference type="Proteomes" id="UP001203004"/>
    </source>
</evidence>
<reference evidence="14 15" key="1">
    <citation type="submission" date="2022-05" db="EMBL/GenBank/DDBJ databases">
        <title>Sporolactobacillus sp nov CPB3-1, isolated from tree bark (Mangifera indica L.).</title>
        <authorList>
            <person name="Phuengjayaem S."/>
            <person name="Tanasupawat S."/>
        </authorList>
    </citation>
    <scope>NUCLEOTIDE SEQUENCE [LARGE SCALE GENOMIC DNA]</scope>
    <source>
        <strain evidence="14 15">CPB3-1</strain>
    </source>
</reference>
<dbReference type="SMART" id="SM00487">
    <property type="entry name" value="DEXDc"/>
    <property type="match status" value="1"/>
</dbReference>
<dbReference type="PANTHER" id="PTHR30580:SF0">
    <property type="entry name" value="PRIMOSOMAL PROTEIN N"/>
    <property type="match status" value="1"/>
</dbReference>
<evidence type="ECO:0000256" key="1">
    <source>
        <dbReference type="ARBA" id="ARBA00022515"/>
    </source>
</evidence>
<evidence type="ECO:0000256" key="11">
    <source>
        <dbReference type="HAMAP-Rule" id="MF_00983"/>
    </source>
</evidence>
<dbReference type="InterPro" id="IPR041236">
    <property type="entry name" value="PriA_C"/>
</dbReference>
<protein>
    <recommendedName>
        <fullName evidence="11">Replication restart protein PriA</fullName>
    </recommendedName>
    <alternativeName>
        <fullName evidence="11">ATP-dependent DNA helicase PriA</fullName>
        <ecNumber evidence="11">5.6.2.4</ecNumber>
    </alternativeName>
    <alternativeName>
        <fullName evidence="11">DNA 3'-5' helicase PriA</fullName>
    </alternativeName>
</protein>
<dbReference type="InterPro" id="IPR042115">
    <property type="entry name" value="PriA_3primeBD_sf"/>
</dbReference>
<keyword evidence="7 11" id="KW-0862">Zinc</keyword>
<dbReference type="EC" id="5.6.2.4" evidence="11"/>
<evidence type="ECO:0000256" key="3">
    <source>
        <dbReference type="ARBA" id="ARBA00022723"/>
    </source>
</evidence>
<dbReference type="CDD" id="cd18804">
    <property type="entry name" value="SF2_C_priA"/>
    <property type="match status" value="1"/>
</dbReference>
<dbReference type="InterPro" id="IPR001650">
    <property type="entry name" value="Helicase_C-like"/>
</dbReference>
<dbReference type="SUPFAM" id="SSF52540">
    <property type="entry name" value="P-loop containing nucleoside triphosphate hydrolases"/>
    <property type="match status" value="2"/>
</dbReference>
<comment type="catalytic activity">
    <reaction evidence="11">
        <text>Couples ATP hydrolysis with the unwinding of duplex DNA by translocating in the 3'-5' direction.</text>
        <dbReference type="EC" id="5.6.2.4"/>
    </reaction>
</comment>
<sequence length="806" mass="91706">MIAEVYIDIPANPVDRPFDYKIPDEYLDILVPGVRVKVPFGNMRRLGFVTAIKDHSEFKRLKTIESVEDHLPVLTPELLELGKWLADTTLCPTVTAFQAMLPAALKANYRKIVQVEHMEALKKNVPELANVFGQTDRLNWTDLLKRHPESLSSVNHALRKGYLSIHQQVRSQGSTKKIAVVVPGVSKVRMLEVLQKLDNRAKQQKKVLQHFINVSESASYQPKMRALTQAGLSKSAILALAEKDVLVVRRVEQYRDPYKQSAKQTEPLKLTDEQQQVLAPVVRAIRNREHHVYLCHGVTGSGKTEIYLQSIQHVLALQQQAIVLVPEISLTPQMVSRFKGRFGTQVAVLHSGLSQGEKYDEWRKIREGKVQVVVGARSAIFAPFQNLGIIIIDEEHESSYKQEDMPRYHTRDVAIRRAQKYCCPVVLGSATPSLESFARAQKQVYTLLRLKERVNHRPLPAVHIVDLREEMRQGNHSVFSRELLEKMKDRLQKNEQIVLFLNRRGYSTFVMCRSCGTVVTCPHCDISLTYHRTLNRLKCHYCGFECSVPERCPTCGSDAMRFFGTGTQKVEAELNRLIPEARVIRMDVDTTRKKGSHERLLRRFGEQKADILLGTQMIAKGLDFPKVTLVGVLAADSLLHLPDFRASEKTFQLITQVSGRAGRHDLPGEVVIQSYAPEHYAVTDAAAHNYERFYTQEMSLRRKWGYPPFFYLALIRLSHPEPAYVAGAAERITQILKKQLSGSSQVLGPVVPSVSKIKDRYRYQCMVKYKREPALLPILRQIMQHFQESGTNGLQVMIDMNPLALM</sequence>
<dbReference type="PROSITE" id="PS51192">
    <property type="entry name" value="HELICASE_ATP_BIND_1"/>
    <property type="match status" value="1"/>
</dbReference>
<dbReference type="Pfam" id="PF17764">
    <property type="entry name" value="PriA_3primeBD"/>
    <property type="match status" value="1"/>
</dbReference>
<dbReference type="CDD" id="cd17929">
    <property type="entry name" value="DEXHc_priA"/>
    <property type="match status" value="1"/>
</dbReference>
<comment type="cofactor">
    <cofactor evidence="11">
        <name>Zn(2+)</name>
        <dbReference type="ChEBI" id="CHEBI:29105"/>
    </cofactor>
    <text evidence="11">Binds 2 zinc ions per subunit.</text>
</comment>
<comment type="caution">
    <text evidence="14">The sequence shown here is derived from an EMBL/GenBank/DDBJ whole genome shotgun (WGS) entry which is preliminary data.</text>
</comment>
<dbReference type="InterPro" id="IPR011545">
    <property type="entry name" value="DEAD/DEAH_box_helicase_dom"/>
</dbReference>
<dbReference type="Pfam" id="PF00271">
    <property type="entry name" value="Helicase_C"/>
    <property type="match status" value="1"/>
</dbReference>
<keyword evidence="3 11" id="KW-0479">Metal-binding</keyword>
<proteinExistence type="inferred from homology"/>
<feature type="domain" description="Helicase ATP-binding" evidence="12">
    <location>
        <begin position="284"/>
        <end position="450"/>
    </location>
</feature>
<dbReference type="InterPro" id="IPR005259">
    <property type="entry name" value="PriA"/>
</dbReference>
<dbReference type="Pfam" id="PF00270">
    <property type="entry name" value="DEAD"/>
    <property type="match status" value="1"/>
</dbReference>
<evidence type="ECO:0000256" key="9">
    <source>
        <dbReference type="ARBA" id="ARBA00023125"/>
    </source>
</evidence>
<feature type="binding site" evidence="11">
    <location>
        <position position="552"/>
    </location>
    <ligand>
        <name>Zn(2+)</name>
        <dbReference type="ChEBI" id="CHEBI:29105"/>
        <label>1</label>
    </ligand>
</feature>
<keyword evidence="6 11" id="KW-0347">Helicase</keyword>
<dbReference type="PROSITE" id="PS51194">
    <property type="entry name" value="HELICASE_CTER"/>
    <property type="match status" value="1"/>
</dbReference>
<evidence type="ECO:0000256" key="2">
    <source>
        <dbReference type="ARBA" id="ARBA00022705"/>
    </source>
</evidence>
<feature type="binding site" evidence="11">
    <location>
        <position position="524"/>
    </location>
    <ligand>
        <name>Zn(2+)</name>
        <dbReference type="ChEBI" id="CHEBI:29105"/>
        <label>2</label>
    </ligand>
</feature>
<accession>A0ABT0M997</accession>
<keyword evidence="8 11" id="KW-0067">ATP-binding</keyword>
<feature type="domain" description="Helicase C-terminal" evidence="13">
    <location>
        <begin position="547"/>
        <end position="701"/>
    </location>
</feature>
<evidence type="ECO:0000259" key="12">
    <source>
        <dbReference type="PROSITE" id="PS51192"/>
    </source>
</evidence>
<evidence type="ECO:0000256" key="8">
    <source>
        <dbReference type="ARBA" id="ARBA00022840"/>
    </source>
</evidence>
<dbReference type="PANTHER" id="PTHR30580">
    <property type="entry name" value="PRIMOSOMAL PROTEIN N"/>
    <property type="match status" value="1"/>
</dbReference>
<dbReference type="Pfam" id="PF18319">
    <property type="entry name" value="Zn_ribbon_PriA"/>
    <property type="match status" value="1"/>
</dbReference>
<keyword evidence="4 11" id="KW-0547">Nucleotide-binding</keyword>
<evidence type="ECO:0000256" key="5">
    <source>
        <dbReference type="ARBA" id="ARBA00022801"/>
    </source>
</evidence>
<dbReference type="GO" id="GO:0016787">
    <property type="term" value="F:hydrolase activity"/>
    <property type="evidence" value="ECO:0007669"/>
    <property type="project" value="UniProtKB-KW"/>
</dbReference>
<keyword evidence="15" id="KW-1185">Reference proteome</keyword>
<evidence type="ECO:0000256" key="6">
    <source>
        <dbReference type="ARBA" id="ARBA00022806"/>
    </source>
</evidence>
<dbReference type="NCBIfam" id="NF004066">
    <property type="entry name" value="PRK05580.1-3"/>
    <property type="match status" value="1"/>
</dbReference>
<dbReference type="EMBL" id="JAMAST010000002">
    <property type="protein sequence ID" value="MCL1630910.1"/>
    <property type="molecule type" value="Genomic_DNA"/>
</dbReference>
<feature type="binding site" evidence="11">
    <location>
        <position position="512"/>
    </location>
    <ligand>
        <name>Zn(2+)</name>
        <dbReference type="ChEBI" id="CHEBI:29105"/>
        <label>1</label>
    </ligand>
</feature>
<dbReference type="InterPro" id="IPR027417">
    <property type="entry name" value="P-loop_NTPase"/>
</dbReference>
<feature type="binding site" evidence="11">
    <location>
        <position position="521"/>
    </location>
    <ligand>
        <name>Zn(2+)</name>
        <dbReference type="ChEBI" id="CHEBI:29105"/>
        <label>2</label>
    </ligand>
</feature>
<dbReference type="InterPro" id="IPR040498">
    <property type="entry name" value="PriA_CRR"/>
</dbReference>
<dbReference type="Pfam" id="PF18074">
    <property type="entry name" value="PriA_C"/>
    <property type="match status" value="1"/>
</dbReference>
<dbReference type="InterPro" id="IPR014001">
    <property type="entry name" value="Helicase_ATP-bd"/>
</dbReference>
<evidence type="ECO:0000256" key="10">
    <source>
        <dbReference type="ARBA" id="ARBA00023235"/>
    </source>
</evidence>
<dbReference type="SMART" id="SM00490">
    <property type="entry name" value="HELICc"/>
    <property type="match status" value="1"/>
</dbReference>
<dbReference type="HAMAP" id="MF_00983">
    <property type="entry name" value="PriA"/>
    <property type="match status" value="1"/>
</dbReference>
<evidence type="ECO:0000256" key="4">
    <source>
        <dbReference type="ARBA" id="ARBA00022741"/>
    </source>
</evidence>
<keyword evidence="9 11" id="KW-0238">DNA-binding</keyword>
<dbReference type="Proteomes" id="UP001203004">
    <property type="component" value="Unassembled WGS sequence"/>
</dbReference>
<organism evidence="14 15">
    <name type="scientific">Sporolactobacillus mangiferae</name>
    <dbReference type="NCBI Taxonomy" id="2940498"/>
    <lineage>
        <taxon>Bacteria</taxon>
        <taxon>Bacillati</taxon>
        <taxon>Bacillota</taxon>
        <taxon>Bacilli</taxon>
        <taxon>Bacillales</taxon>
        <taxon>Sporolactobacillaceae</taxon>
        <taxon>Sporolactobacillus</taxon>
    </lineage>
</organism>